<name>A0ABP5G4H2_9ACTN</name>
<sequence>MRKLTTAALVASVGLFGTTLLSAAPAHADTYSASTPNCVAETVQVTAHWAEASWWKFRGDVNVCAMELVQRNVTNGGKTQTTWVDKYSPSTSQLYDNDGTHQVQTCVYDMELNEHVCSDWVNSGI</sequence>
<keyword evidence="1" id="KW-0732">Signal</keyword>
<dbReference type="Proteomes" id="UP001500751">
    <property type="component" value="Unassembled WGS sequence"/>
</dbReference>
<dbReference type="RefSeq" id="WP_344667482.1">
    <property type="nucleotide sequence ID" value="NZ_BAAAQN010000025.1"/>
</dbReference>
<comment type="caution">
    <text evidence="2">The sequence shown here is derived from an EMBL/GenBank/DDBJ whole genome shotgun (WGS) entry which is preliminary data.</text>
</comment>
<gene>
    <name evidence="2" type="ORF">GCM10009839_43710</name>
</gene>
<evidence type="ECO:0000313" key="2">
    <source>
        <dbReference type="EMBL" id="GAA2037648.1"/>
    </source>
</evidence>
<evidence type="ECO:0008006" key="4">
    <source>
        <dbReference type="Google" id="ProtNLM"/>
    </source>
</evidence>
<feature type="signal peptide" evidence="1">
    <location>
        <begin position="1"/>
        <end position="28"/>
    </location>
</feature>
<reference evidence="3" key="1">
    <citation type="journal article" date="2019" name="Int. J. Syst. Evol. Microbiol.">
        <title>The Global Catalogue of Microorganisms (GCM) 10K type strain sequencing project: providing services to taxonomists for standard genome sequencing and annotation.</title>
        <authorList>
            <consortium name="The Broad Institute Genomics Platform"/>
            <consortium name="The Broad Institute Genome Sequencing Center for Infectious Disease"/>
            <person name="Wu L."/>
            <person name="Ma J."/>
        </authorList>
    </citation>
    <scope>NUCLEOTIDE SEQUENCE [LARGE SCALE GENOMIC DNA]</scope>
    <source>
        <strain evidence="3">JCM 16014</strain>
    </source>
</reference>
<dbReference type="EMBL" id="BAAAQN010000025">
    <property type="protein sequence ID" value="GAA2037648.1"/>
    <property type="molecule type" value="Genomic_DNA"/>
</dbReference>
<accession>A0ABP5G4H2</accession>
<evidence type="ECO:0000313" key="3">
    <source>
        <dbReference type="Proteomes" id="UP001500751"/>
    </source>
</evidence>
<feature type="chain" id="PRO_5045750968" description="Secreted protein" evidence="1">
    <location>
        <begin position="29"/>
        <end position="125"/>
    </location>
</feature>
<protein>
    <recommendedName>
        <fullName evidence="4">Secreted protein</fullName>
    </recommendedName>
</protein>
<proteinExistence type="predicted"/>
<organism evidence="2 3">
    <name type="scientific">Catenulispora yoronensis</name>
    <dbReference type="NCBI Taxonomy" id="450799"/>
    <lineage>
        <taxon>Bacteria</taxon>
        <taxon>Bacillati</taxon>
        <taxon>Actinomycetota</taxon>
        <taxon>Actinomycetes</taxon>
        <taxon>Catenulisporales</taxon>
        <taxon>Catenulisporaceae</taxon>
        <taxon>Catenulispora</taxon>
    </lineage>
</organism>
<evidence type="ECO:0000256" key="1">
    <source>
        <dbReference type="SAM" id="SignalP"/>
    </source>
</evidence>
<keyword evidence="3" id="KW-1185">Reference proteome</keyword>